<feature type="domain" description="Methyltransferase type 11" evidence="1">
    <location>
        <begin position="42"/>
        <end position="144"/>
    </location>
</feature>
<protein>
    <submittedName>
        <fullName evidence="2">Ubiquinone/menaquinone biosynthesis C-methylase UbiE</fullName>
    </submittedName>
</protein>
<organism evidence="2 3">
    <name type="scientific">Paenibacillus harenae</name>
    <dbReference type="NCBI Taxonomy" id="306543"/>
    <lineage>
        <taxon>Bacteria</taxon>
        <taxon>Bacillati</taxon>
        <taxon>Bacillota</taxon>
        <taxon>Bacilli</taxon>
        <taxon>Bacillales</taxon>
        <taxon>Paenibacillaceae</taxon>
        <taxon>Paenibacillus</taxon>
    </lineage>
</organism>
<dbReference type="PANTHER" id="PTHR43591">
    <property type="entry name" value="METHYLTRANSFERASE"/>
    <property type="match status" value="1"/>
</dbReference>
<dbReference type="Proteomes" id="UP001229346">
    <property type="component" value="Unassembled WGS sequence"/>
</dbReference>
<name>A0ABT9UAH8_PAEHA</name>
<evidence type="ECO:0000259" key="1">
    <source>
        <dbReference type="Pfam" id="PF08241"/>
    </source>
</evidence>
<dbReference type="SUPFAM" id="SSF53335">
    <property type="entry name" value="S-adenosyl-L-methionine-dependent methyltransferases"/>
    <property type="match status" value="1"/>
</dbReference>
<proteinExistence type="predicted"/>
<dbReference type="PANTHER" id="PTHR43591:SF110">
    <property type="entry name" value="RHODANESE DOMAIN-CONTAINING PROTEIN"/>
    <property type="match status" value="1"/>
</dbReference>
<dbReference type="EMBL" id="JAUSSU010000012">
    <property type="protein sequence ID" value="MDQ0115720.1"/>
    <property type="molecule type" value="Genomic_DNA"/>
</dbReference>
<dbReference type="InterPro" id="IPR029063">
    <property type="entry name" value="SAM-dependent_MTases_sf"/>
</dbReference>
<dbReference type="InterPro" id="IPR013216">
    <property type="entry name" value="Methyltransf_11"/>
</dbReference>
<keyword evidence="2" id="KW-0830">Ubiquinone</keyword>
<dbReference type="Pfam" id="PF08241">
    <property type="entry name" value="Methyltransf_11"/>
    <property type="match status" value="1"/>
</dbReference>
<comment type="caution">
    <text evidence="2">The sequence shown here is derived from an EMBL/GenBank/DDBJ whole genome shotgun (WGS) entry which is preliminary data.</text>
</comment>
<gene>
    <name evidence="2" type="ORF">J2T15_005187</name>
</gene>
<dbReference type="RefSeq" id="WP_307207606.1">
    <property type="nucleotide sequence ID" value="NZ_JAUSSU010000012.1"/>
</dbReference>
<evidence type="ECO:0000313" key="2">
    <source>
        <dbReference type="EMBL" id="MDQ0115720.1"/>
    </source>
</evidence>
<dbReference type="Gene3D" id="3.40.50.150">
    <property type="entry name" value="Vaccinia Virus protein VP39"/>
    <property type="match status" value="1"/>
</dbReference>
<dbReference type="CDD" id="cd02440">
    <property type="entry name" value="AdoMet_MTases"/>
    <property type="match status" value="1"/>
</dbReference>
<reference evidence="2 3" key="1">
    <citation type="submission" date="2023-07" db="EMBL/GenBank/DDBJ databases">
        <title>Sorghum-associated microbial communities from plants grown in Nebraska, USA.</title>
        <authorList>
            <person name="Schachtman D."/>
        </authorList>
    </citation>
    <scope>NUCLEOTIDE SEQUENCE [LARGE SCALE GENOMIC DNA]</scope>
    <source>
        <strain evidence="2 3">CC482</strain>
    </source>
</reference>
<evidence type="ECO:0000313" key="3">
    <source>
        <dbReference type="Proteomes" id="UP001229346"/>
    </source>
</evidence>
<sequence length="270" mass="30986">MKEVVDYYSGFDEWGRLEREPLEFQTYWHYLRRFLPPSGHILDNGAGPGRYALKLAERGYEVTVNDLTPRLVQQARGKAEERGLLGQFRGFHSFNATHLSGLEDQKFDASLMLGPLYHLQREEERNQAASELYRVTKSGGYVFVAMMTRTRHLMTSLLYPQHWQPNDSIDGIKTFLETGVFNHRDQGRFTGAYYFKLEEIESFMQTHGFQCVKLVGSSGTAGLFQKEHLEYWRKQGDGDYAEAVKLMVEMAGDLGVLGLSPHVMCIGRRI</sequence>
<accession>A0ABT9UAH8</accession>
<keyword evidence="3" id="KW-1185">Reference proteome</keyword>